<dbReference type="PANTHER" id="PTHR12001">
    <property type="entry name" value="GERANYLGERANYL PYROPHOSPHATE SYNTHASE"/>
    <property type="match status" value="1"/>
</dbReference>
<organism evidence="6">
    <name type="scientific">marine sediment metagenome</name>
    <dbReference type="NCBI Taxonomy" id="412755"/>
    <lineage>
        <taxon>unclassified sequences</taxon>
        <taxon>metagenomes</taxon>
        <taxon>ecological metagenomes</taxon>
    </lineage>
</organism>
<dbReference type="GO" id="GO:0046872">
    <property type="term" value="F:metal ion binding"/>
    <property type="evidence" value="ECO:0007669"/>
    <property type="project" value="UniProtKB-KW"/>
</dbReference>
<dbReference type="PROSITE" id="PS00444">
    <property type="entry name" value="POLYPRENYL_SYNTHASE_2"/>
    <property type="match status" value="1"/>
</dbReference>
<dbReference type="PANTHER" id="PTHR12001:SF69">
    <property type="entry name" value="ALL TRANS-POLYPRENYL-DIPHOSPHATE SYNTHASE PDSS1"/>
    <property type="match status" value="1"/>
</dbReference>
<comment type="caution">
    <text evidence="6">The sequence shown here is derived from an EMBL/GenBank/DDBJ whole genome shotgun (WGS) entry which is preliminary data.</text>
</comment>
<evidence type="ECO:0000256" key="2">
    <source>
        <dbReference type="ARBA" id="ARBA00006706"/>
    </source>
</evidence>
<evidence type="ECO:0000256" key="4">
    <source>
        <dbReference type="ARBA" id="ARBA00022723"/>
    </source>
</evidence>
<dbReference type="EMBL" id="BART01006317">
    <property type="protein sequence ID" value="GAG61350.1"/>
    <property type="molecule type" value="Genomic_DNA"/>
</dbReference>
<name>X0YY50_9ZZZZ</name>
<evidence type="ECO:0000256" key="3">
    <source>
        <dbReference type="ARBA" id="ARBA00022679"/>
    </source>
</evidence>
<comment type="similarity">
    <text evidence="2">Belongs to the FPP/GGPP synthase family.</text>
</comment>
<evidence type="ECO:0000256" key="1">
    <source>
        <dbReference type="ARBA" id="ARBA00001946"/>
    </source>
</evidence>
<reference evidence="6" key="1">
    <citation type="journal article" date="2014" name="Front. Microbiol.">
        <title>High frequency of phylogenetically diverse reductive dehalogenase-homologous genes in deep subseafloor sedimentary metagenomes.</title>
        <authorList>
            <person name="Kawai M."/>
            <person name="Futagami T."/>
            <person name="Toyoda A."/>
            <person name="Takaki Y."/>
            <person name="Nishi S."/>
            <person name="Hori S."/>
            <person name="Arai W."/>
            <person name="Tsubouchi T."/>
            <person name="Morono Y."/>
            <person name="Uchiyama I."/>
            <person name="Ito T."/>
            <person name="Fujiyama A."/>
            <person name="Inagaki F."/>
            <person name="Takami H."/>
        </authorList>
    </citation>
    <scope>NUCLEOTIDE SEQUENCE</scope>
    <source>
        <strain evidence="6">Expedition CK06-06</strain>
    </source>
</reference>
<proteinExistence type="inferred from homology"/>
<comment type="cofactor">
    <cofactor evidence="1">
        <name>Mg(2+)</name>
        <dbReference type="ChEBI" id="CHEBI:18420"/>
    </cofactor>
</comment>
<dbReference type="Pfam" id="PF00348">
    <property type="entry name" value="polyprenyl_synt"/>
    <property type="match status" value="1"/>
</dbReference>
<dbReference type="SUPFAM" id="SSF48576">
    <property type="entry name" value="Terpenoid synthases"/>
    <property type="match status" value="1"/>
</dbReference>
<sequence>MELSKIYECIQADLAKVRDNLKSISKVDFPWLSEQLGYVVRSGGKVIRPALTLLAGKFYNYNLEYLLPMATAVELMHTATLVHDDAIDKSEARRGKPTIYKIWGEETSVLLGDYLFAKAGETVSDTHSPQVIKLFSQTMATITSGELSQLLGAFKLEQTRQQYFQRISNKTASLFSLATVSGAILSEAPEKSVKALKEYGYNLGIAFQIVDDILDFTGAEEKLGKPAGSDLAQGTLTLPAILLLERYPEDNPVKKVFENKDKQKNIEMAIELVRNSSIVQECYRIATEYRAKACQNLNQLPENTSRRALTGLADYIINRKY</sequence>
<dbReference type="Gene3D" id="1.10.600.10">
    <property type="entry name" value="Farnesyl Diphosphate Synthase"/>
    <property type="match status" value="1"/>
</dbReference>
<dbReference type="GO" id="GO:0004659">
    <property type="term" value="F:prenyltransferase activity"/>
    <property type="evidence" value="ECO:0007669"/>
    <property type="project" value="InterPro"/>
</dbReference>
<dbReference type="PROSITE" id="PS00723">
    <property type="entry name" value="POLYPRENYL_SYNTHASE_1"/>
    <property type="match status" value="1"/>
</dbReference>
<evidence type="ECO:0000256" key="5">
    <source>
        <dbReference type="ARBA" id="ARBA00022842"/>
    </source>
</evidence>
<protein>
    <recommendedName>
        <fullName evidence="7">Polyprenyl synthetase</fullName>
    </recommendedName>
</protein>
<accession>X0YY50</accession>
<dbReference type="GO" id="GO:0008299">
    <property type="term" value="P:isoprenoid biosynthetic process"/>
    <property type="evidence" value="ECO:0007669"/>
    <property type="project" value="InterPro"/>
</dbReference>
<keyword evidence="4" id="KW-0479">Metal-binding</keyword>
<evidence type="ECO:0000313" key="6">
    <source>
        <dbReference type="EMBL" id="GAG61350.1"/>
    </source>
</evidence>
<dbReference type="CDD" id="cd00685">
    <property type="entry name" value="Trans_IPPS_HT"/>
    <property type="match status" value="1"/>
</dbReference>
<dbReference type="InterPro" id="IPR033749">
    <property type="entry name" value="Polyprenyl_synt_CS"/>
</dbReference>
<gene>
    <name evidence="6" type="ORF">S01H4_14405</name>
</gene>
<keyword evidence="3" id="KW-0808">Transferase</keyword>
<dbReference type="AlphaFoldDB" id="X0YY50"/>
<dbReference type="SFLD" id="SFLDS00005">
    <property type="entry name" value="Isoprenoid_Synthase_Type_I"/>
    <property type="match status" value="1"/>
</dbReference>
<dbReference type="InterPro" id="IPR008949">
    <property type="entry name" value="Isoprenoid_synthase_dom_sf"/>
</dbReference>
<evidence type="ECO:0008006" key="7">
    <source>
        <dbReference type="Google" id="ProtNLM"/>
    </source>
</evidence>
<keyword evidence="5" id="KW-0460">Magnesium</keyword>
<dbReference type="InterPro" id="IPR000092">
    <property type="entry name" value="Polyprenyl_synt"/>
</dbReference>